<organism evidence="5 6">
    <name type="scientific">Halomonas halophila</name>
    <dbReference type="NCBI Taxonomy" id="29573"/>
    <lineage>
        <taxon>Bacteria</taxon>
        <taxon>Pseudomonadati</taxon>
        <taxon>Pseudomonadota</taxon>
        <taxon>Gammaproteobacteria</taxon>
        <taxon>Oceanospirillales</taxon>
        <taxon>Halomonadaceae</taxon>
        <taxon>Halomonas</taxon>
    </lineage>
</organism>
<dbReference type="PANTHER" id="PTHR33121">
    <property type="entry name" value="CYCLIC DI-GMP PHOSPHODIESTERASE PDEF"/>
    <property type="match status" value="1"/>
</dbReference>
<dbReference type="Pfam" id="PF00990">
    <property type="entry name" value="GGDEF"/>
    <property type="match status" value="1"/>
</dbReference>
<dbReference type="SMART" id="SM00267">
    <property type="entry name" value="GGDEF"/>
    <property type="match status" value="1"/>
</dbReference>
<dbReference type="InterPro" id="IPR000160">
    <property type="entry name" value="GGDEF_dom"/>
</dbReference>
<dbReference type="Pfam" id="PF00672">
    <property type="entry name" value="HAMP"/>
    <property type="match status" value="1"/>
</dbReference>
<dbReference type="InterPro" id="IPR050706">
    <property type="entry name" value="Cyclic-di-GMP_PDE-like"/>
</dbReference>
<dbReference type="Gene3D" id="3.30.110.200">
    <property type="match status" value="1"/>
</dbReference>
<dbReference type="CDD" id="cd01948">
    <property type="entry name" value="EAL"/>
    <property type="match status" value="1"/>
</dbReference>
<proteinExistence type="predicted"/>
<dbReference type="PANTHER" id="PTHR33121:SF23">
    <property type="entry name" value="CYCLIC DI-GMP PHOSPHODIESTERASE PDEB"/>
    <property type="match status" value="1"/>
</dbReference>
<dbReference type="Proteomes" id="UP000321121">
    <property type="component" value="Unassembled WGS sequence"/>
</dbReference>
<sequence>MSLIKQLWLIIVGLVLLSFGASLFIGVTTSRAYIEQEVRIKNADNANALALTMTQMPKDDVTLELLIAAQFDTGYYRRIELRTPTGELIDARQADEAIGDVPAWFVDLIDFNVAPGVAVIQDGWQQFGTLTVESQHSYAYRSLWHSTLKLTGWFALAGTLGLLLGGWLIRGIRLPLHRVVEQARDISMRRFTTSPVPRTRELGDVVEAMNQLSRDVGDMLGRESQQLDVLRRRLQHDAVTDALNREAFLTQLQIHLESQDVRASGGLALIRVSHLADINERLGHSGADALLKELVSSLEQLTQDHGSGLVGRLNGSDFALLLPGLDDLTFAQQKLSTRIQALAEARDTAILLPGAIGHYVQGDNRGTLLAGLDGALSMAESHGQQDIVILDGDQPGSLFKNHAEWREALQGALQEGVDLAHYPVLDRDGKLLHFECPSRLRLKQQWHAAGVFIPWVSRLGMTTQLDLAVVDAALRDITQRHQPVGINLSADAMRDARFALELRARLSARPEAARRLWIEIPGNLAIQDVEHFRSLCKALQPLDCRVGLEHVGAEFTRISNLHDLGLAYLKIDGSLTQGISESHEQQTILRGMATLCHSLGILAIAEGVETHDQARALFELGLDGVTGPGIRHNDKTGF</sequence>
<feature type="domain" description="HAMP" evidence="3">
    <location>
        <begin position="170"/>
        <end position="221"/>
    </location>
</feature>
<evidence type="ECO:0000313" key="5">
    <source>
        <dbReference type="EMBL" id="GEK74120.1"/>
    </source>
</evidence>
<protein>
    <submittedName>
        <fullName evidence="5">GGDEF domain-containing protein</fullName>
    </submittedName>
</protein>
<accession>A0ABQ0U6S2</accession>
<evidence type="ECO:0000259" key="3">
    <source>
        <dbReference type="PROSITE" id="PS50885"/>
    </source>
</evidence>
<dbReference type="InterPro" id="IPR042461">
    <property type="entry name" value="LapD_MoxY_peri_C"/>
</dbReference>
<keyword evidence="1" id="KW-0472">Membrane</keyword>
<feature type="domain" description="GGDEF" evidence="4">
    <location>
        <begin position="263"/>
        <end position="392"/>
    </location>
</feature>
<dbReference type="Gene3D" id="3.20.20.450">
    <property type="entry name" value="EAL domain"/>
    <property type="match status" value="1"/>
</dbReference>
<dbReference type="Gene3D" id="6.20.270.20">
    <property type="entry name" value="LapD/MoxY periplasmic domain"/>
    <property type="match status" value="1"/>
</dbReference>
<feature type="transmembrane region" description="Helical" evidence="1">
    <location>
        <begin position="6"/>
        <end position="27"/>
    </location>
</feature>
<comment type="caution">
    <text evidence="5">The sequence shown here is derived from an EMBL/GenBank/DDBJ whole genome shotgun (WGS) entry which is preliminary data.</text>
</comment>
<gene>
    <name evidence="5" type="ORF">HHA04nite_26640</name>
</gene>
<dbReference type="Gene3D" id="3.30.70.270">
    <property type="match status" value="1"/>
</dbReference>
<evidence type="ECO:0000313" key="6">
    <source>
        <dbReference type="Proteomes" id="UP000321121"/>
    </source>
</evidence>
<dbReference type="RefSeq" id="WP_146909761.1">
    <property type="nucleotide sequence ID" value="NZ_BJUS01000036.1"/>
</dbReference>
<dbReference type="PROSITE" id="PS50885">
    <property type="entry name" value="HAMP"/>
    <property type="match status" value="1"/>
</dbReference>
<reference evidence="5 6" key="1">
    <citation type="submission" date="2019-07" db="EMBL/GenBank/DDBJ databases">
        <title>Whole genome shotgun sequence of Halomonas halophila NBRC 102604.</title>
        <authorList>
            <person name="Hosoyama A."/>
            <person name="Uohara A."/>
            <person name="Ohji S."/>
            <person name="Ichikawa N."/>
        </authorList>
    </citation>
    <scope>NUCLEOTIDE SEQUENCE [LARGE SCALE GENOMIC DNA]</scope>
    <source>
        <strain evidence="5 6">NBRC 102604</strain>
    </source>
</reference>
<evidence type="ECO:0000259" key="4">
    <source>
        <dbReference type="PROSITE" id="PS50887"/>
    </source>
</evidence>
<dbReference type="PROSITE" id="PS50883">
    <property type="entry name" value="EAL"/>
    <property type="match status" value="1"/>
</dbReference>
<dbReference type="InterPro" id="IPR032244">
    <property type="entry name" value="LapD_MoxY_N"/>
</dbReference>
<dbReference type="InterPro" id="IPR001633">
    <property type="entry name" value="EAL_dom"/>
</dbReference>
<dbReference type="InterPro" id="IPR035919">
    <property type="entry name" value="EAL_sf"/>
</dbReference>
<evidence type="ECO:0000259" key="2">
    <source>
        <dbReference type="PROSITE" id="PS50883"/>
    </source>
</evidence>
<dbReference type="EMBL" id="BJUS01000036">
    <property type="protein sequence ID" value="GEK74120.1"/>
    <property type="molecule type" value="Genomic_DNA"/>
</dbReference>
<dbReference type="InterPro" id="IPR029787">
    <property type="entry name" value="Nucleotide_cyclase"/>
</dbReference>
<dbReference type="Pfam" id="PF16448">
    <property type="entry name" value="LapD_MoxY_N"/>
    <property type="match status" value="1"/>
</dbReference>
<dbReference type="SUPFAM" id="SSF55073">
    <property type="entry name" value="Nucleotide cyclase"/>
    <property type="match status" value="1"/>
</dbReference>
<name>A0ABQ0U6S2_9GAMM</name>
<dbReference type="PROSITE" id="PS50887">
    <property type="entry name" value="GGDEF"/>
    <property type="match status" value="1"/>
</dbReference>
<keyword evidence="6" id="KW-1185">Reference proteome</keyword>
<dbReference type="SMART" id="SM00052">
    <property type="entry name" value="EAL"/>
    <property type="match status" value="1"/>
</dbReference>
<dbReference type="InterPro" id="IPR043128">
    <property type="entry name" value="Rev_trsase/Diguanyl_cyclase"/>
</dbReference>
<keyword evidence="1" id="KW-1133">Transmembrane helix</keyword>
<evidence type="ECO:0000256" key="1">
    <source>
        <dbReference type="SAM" id="Phobius"/>
    </source>
</evidence>
<dbReference type="InterPro" id="IPR003660">
    <property type="entry name" value="HAMP_dom"/>
</dbReference>
<keyword evidence="1" id="KW-0812">Transmembrane</keyword>
<dbReference type="Pfam" id="PF00563">
    <property type="entry name" value="EAL"/>
    <property type="match status" value="1"/>
</dbReference>
<dbReference type="SUPFAM" id="SSF141868">
    <property type="entry name" value="EAL domain-like"/>
    <property type="match status" value="1"/>
</dbReference>
<feature type="domain" description="EAL" evidence="2">
    <location>
        <begin position="398"/>
        <end position="638"/>
    </location>
</feature>